<dbReference type="OMA" id="HFEMEGG"/>
<dbReference type="EMBL" id="CDMC01000011">
    <property type="protein sequence ID" value="CEL08579.1"/>
    <property type="molecule type" value="Genomic_DNA"/>
</dbReference>
<keyword evidence="3" id="KW-1185">Reference proteome</keyword>
<feature type="region of interest" description="Disordered" evidence="1">
    <location>
        <begin position="176"/>
        <end position="202"/>
    </location>
</feature>
<evidence type="ECO:0000313" key="3">
    <source>
        <dbReference type="Proteomes" id="UP000054771"/>
    </source>
</evidence>
<dbReference type="AlphaFoldDB" id="A0A0U5GAK9"/>
<reference evidence="3" key="1">
    <citation type="journal article" date="2016" name="Genome Announc.">
        <title>Draft genome sequences of fungus Aspergillus calidoustus.</title>
        <authorList>
            <person name="Horn F."/>
            <person name="Linde J."/>
            <person name="Mattern D.J."/>
            <person name="Walther G."/>
            <person name="Guthke R."/>
            <person name="Scherlach K."/>
            <person name="Martin K."/>
            <person name="Brakhage A.A."/>
            <person name="Petzke L."/>
            <person name="Valiante V."/>
        </authorList>
    </citation>
    <scope>NUCLEOTIDE SEQUENCE [LARGE SCALE GENOMIC DNA]</scope>
    <source>
        <strain evidence="3">SF006504</strain>
    </source>
</reference>
<dbReference type="Proteomes" id="UP000054771">
    <property type="component" value="Unassembled WGS sequence"/>
</dbReference>
<name>A0A0U5GAK9_ASPCI</name>
<proteinExistence type="predicted"/>
<feature type="compositionally biased region" description="Low complexity" evidence="1">
    <location>
        <begin position="183"/>
        <end position="198"/>
    </location>
</feature>
<dbReference type="OrthoDB" id="6079484at2759"/>
<evidence type="ECO:0000313" key="2">
    <source>
        <dbReference type="EMBL" id="CEL08579.1"/>
    </source>
</evidence>
<sequence>MVVSRQYAVSHNFDIEAGDDFREELEFADGYVRRADGMVLNAEWSFGKGSRKYRDNFFVLDGIDADIILSNSFLFRNRILSTPGLFGSSVHGGLTAPFDSPRLNLIKYLNNRLPQSSDSSHSDDDDDALAWADDDELEHVRRANAEDIIHKLAEDARNAAWAEEYRKRAEWEQRKASLMASVQTSIPQNPTQNPQPSTKARRRFRLIFWGKGRQKP</sequence>
<evidence type="ECO:0000256" key="1">
    <source>
        <dbReference type="SAM" id="MobiDB-lite"/>
    </source>
</evidence>
<gene>
    <name evidence="2" type="ORF">ASPCAL11728</name>
</gene>
<accession>A0A0U5GAK9</accession>
<dbReference type="STRING" id="454130.A0A0U5GAK9"/>
<protein>
    <submittedName>
        <fullName evidence="2">Uncharacterized protein</fullName>
    </submittedName>
</protein>
<organism evidence="2 3">
    <name type="scientific">Aspergillus calidoustus</name>
    <dbReference type="NCBI Taxonomy" id="454130"/>
    <lineage>
        <taxon>Eukaryota</taxon>
        <taxon>Fungi</taxon>
        <taxon>Dikarya</taxon>
        <taxon>Ascomycota</taxon>
        <taxon>Pezizomycotina</taxon>
        <taxon>Eurotiomycetes</taxon>
        <taxon>Eurotiomycetidae</taxon>
        <taxon>Eurotiales</taxon>
        <taxon>Aspergillaceae</taxon>
        <taxon>Aspergillus</taxon>
        <taxon>Aspergillus subgen. Nidulantes</taxon>
    </lineage>
</organism>